<organism evidence="1 2">
    <name type="scientific">Saccharibacillus sacchari</name>
    <dbReference type="NCBI Taxonomy" id="456493"/>
    <lineage>
        <taxon>Bacteria</taxon>
        <taxon>Bacillati</taxon>
        <taxon>Bacillota</taxon>
        <taxon>Bacilli</taxon>
        <taxon>Bacillales</taxon>
        <taxon>Paenibacillaceae</taxon>
        <taxon>Saccharibacillus</taxon>
    </lineage>
</organism>
<comment type="caution">
    <text evidence="1">The sequence shown here is derived from an EMBL/GenBank/DDBJ whole genome shotgun (WGS) entry which is preliminary data.</text>
</comment>
<evidence type="ECO:0000313" key="1">
    <source>
        <dbReference type="EMBL" id="MEJ8306592.1"/>
    </source>
</evidence>
<proteinExistence type="predicted"/>
<name>A0ACC6PIF3_9BACL</name>
<dbReference type="Proteomes" id="UP001380953">
    <property type="component" value="Unassembled WGS sequence"/>
</dbReference>
<reference evidence="1" key="1">
    <citation type="submission" date="2024-03" db="EMBL/GenBank/DDBJ databases">
        <title>Whole genome sequecning of epiphytes from Marcgravia umbellata leaves.</title>
        <authorList>
            <person name="Kumar G."/>
            <person name="Savka M.A."/>
        </authorList>
    </citation>
    <scope>NUCLEOTIDE SEQUENCE</scope>
    <source>
        <strain evidence="1">RIT_BL5</strain>
    </source>
</reference>
<protein>
    <submittedName>
        <fullName evidence="1">Uncharacterized protein</fullName>
    </submittedName>
</protein>
<evidence type="ECO:0000313" key="2">
    <source>
        <dbReference type="Proteomes" id="UP001380953"/>
    </source>
</evidence>
<keyword evidence="2" id="KW-1185">Reference proteome</keyword>
<accession>A0ACC6PIF3</accession>
<dbReference type="EMBL" id="JBBKAR010000056">
    <property type="protein sequence ID" value="MEJ8306592.1"/>
    <property type="molecule type" value="Genomic_DNA"/>
</dbReference>
<gene>
    <name evidence="1" type="ORF">WKI47_22005</name>
</gene>
<sequence length="123" mass="12469">MTKDPYGQFADMMSSAMKGHTKQMASGLGGVLGTMTASGVKLDDFKHEIQDYMVAELPGTMEAGEGGNGTAVPDADDSMGSGGIGGEVTLQVNGFQPGDRVLAIRVNGGSDVVVLCKVVGADG</sequence>